<gene>
    <name evidence="2" type="ORF">GGX14DRAFT_409159</name>
</gene>
<sequence>MFCLLLLSCFVPPPLCRPSICLLPQISDRALAANPSTCSPNLPIYALAAPAVRLVLVVVPNDDDGTFDYRVFFWVIIKVFAWEETGEYVLPRFHLVPYIAPLRCGTLTFKCGTVRHFAALVPAVSRTGGTQGW</sequence>
<organism evidence="2 3">
    <name type="scientific">Mycena pura</name>
    <dbReference type="NCBI Taxonomy" id="153505"/>
    <lineage>
        <taxon>Eukaryota</taxon>
        <taxon>Fungi</taxon>
        <taxon>Dikarya</taxon>
        <taxon>Basidiomycota</taxon>
        <taxon>Agaricomycotina</taxon>
        <taxon>Agaricomycetes</taxon>
        <taxon>Agaricomycetidae</taxon>
        <taxon>Agaricales</taxon>
        <taxon>Marasmiineae</taxon>
        <taxon>Mycenaceae</taxon>
        <taxon>Mycena</taxon>
    </lineage>
</organism>
<comment type="caution">
    <text evidence="2">The sequence shown here is derived from an EMBL/GenBank/DDBJ whole genome shotgun (WGS) entry which is preliminary data.</text>
</comment>
<dbReference type="AlphaFoldDB" id="A0AAD6UP63"/>
<name>A0AAD6UP63_9AGAR</name>
<dbReference type="EMBL" id="JARJCW010000198">
    <property type="protein sequence ID" value="KAJ7187470.1"/>
    <property type="molecule type" value="Genomic_DNA"/>
</dbReference>
<dbReference type="Proteomes" id="UP001219525">
    <property type="component" value="Unassembled WGS sequence"/>
</dbReference>
<protein>
    <recommendedName>
        <fullName evidence="4">Secreted protein</fullName>
    </recommendedName>
</protein>
<evidence type="ECO:0000313" key="2">
    <source>
        <dbReference type="EMBL" id="KAJ7187470.1"/>
    </source>
</evidence>
<evidence type="ECO:0000313" key="3">
    <source>
        <dbReference type="Proteomes" id="UP001219525"/>
    </source>
</evidence>
<evidence type="ECO:0008006" key="4">
    <source>
        <dbReference type="Google" id="ProtNLM"/>
    </source>
</evidence>
<evidence type="ECO:0000256" key="1">
    <source>
        <dbReference type="SAM" id="SignalP"/>
    </source>
</evidence>
<reference evidence="2" key="1">
    <citation type="submission" date="2023-03" db="EMBL/GenBank/DDBJ databases">
        <title>Massive genome expansion in bonnet fungi (Mycena s.s.) driven by repeated elements and novel gene families across ecological guilds.</title>
        <authorList>
            <consortium name="Lawrence Berkeley National Laboratory"/>
            <person name="Harder C.B."/>
            <person name="Miyauchi S."/>
            <person name="Viragh M."/>
            <person name="Kuo A."/>
            <person name="Thoen E."/>
            <person name="Andreopoulos B."/>
            <person name="Lu D."/>
            <person name="Skrede I."/>
            <person name="Drula E."/>
            <person name="Henrissat B."/>
            <person name="Morin E."/>
            <person name="Kohler A."/>
            <person name="Barry K."/>
            <person name="LaButti K."/>
            <person name="Morin E."/>
            <person name="Salamov A."/>
            <person name="Lipzen A."/>
            <person name="Mereny Z."/>
            <person name="Hegedus B."/>
            <person name="Baldrian P."/>
            <person name="Stursova M."/>
            <person name="Weitz H."/>
            <person name="Taylor A."/>
            <person name="Grigoriev I.V."/>
            <person name="Nagy L.G."/>
            <person name="Martin F."/>
            <person name="Kauserud H."/>
        </authorList>
    </citation>
    <scope>NUCLEOTIDE SEQUENCE</scope>
    <source>
        <strain evidence="2">9144</strain>
    </source>
</reference>
<proteinExistence type="predicted"/>
<keyword evidence="3" id="KW-1185">Reference proteome</keyword>
<keyword evidence="1" id="KW-0732">Signal</keyword>
<feature type="signal peptide" evidence="1">
    <location>
        <begin position="1"/>
        <end position="16"/>
    </location>
</feature>
<accession>A0AAD6UP63</accession>
<feature type="chain" id="PRO_5042074664" description="Secreted protein" evidence="1">
    <location>
        <begin position="17"/>
        <end position="133"/>
    </location>
</feature>